<keyword evidence="9" id="KW-1185">Reference proteome</keyword>
<proteinExistence type="inferred from homology"/>
<keyword evidence="5" id="KW-0521">NADP</keyword>
<dbReference type="InterPro" id="IPR033878">
    <property type="entry name" value="NfsB-like"/>
</dbReference>
<dbReference type="GO" id="GO:0016491">
    <property type="term" value="F:oxidoreductase activity"/>
    <property type="evidence" value="ECO:0007669"/>
    <property type="project" value="UniProtKB-KW"/>
</dbReference>
<keyword evidence="4" id="KW-0288">FMN</keyword>
<feature type="domain" description="Nitroreductase" evidence="7">
    <location>
        <begin position="7"/>
        <end position="184"/>
    </location>
</feature>
<dbReference type="PANTHER" id="PTHR43673:SF2">
    <property type="entry name" value="NITROREDUCTASE"/>
    <property type="match status" value="1"/>
</dbReference>
<name>A0A4R7EXT7_9FLAO</name>
<keyword evidence="3" id="KW-0285">Flavoprotein</keyword>
<keyword evidence="6" id="KW-0560">Oxidoreductase</keyword>
<evidence type="ECO:0000313" key="9">
    <source>
        <dbReference type="Proteomes" id="UP000295215"/>
    </source>
</evidence>
<accession>A0A4R7EXT7</accession>
<dbReference type="PANTHER" id="PTHR43673">
    <property type="entry name" value="NAD(P)H NITROREDUCTASE YDGI-RELATED"/>
    <property type="match status" value="1"/>
</dbReference>
<comment type="cofactor">
    <cofactor evidence="1">
        <name>FMN</name>
        <dbReference type="ChEBI" id="CHEBI:58210"/>
    </cofactor>
</comment>
<dbReference type="CDD" id="cd02149">
    <property type="entry name" value="NfsB-like"/>
    <property type="match status" value="1"/>
</dbReference>
<sequence length="231" mass="26614">MTLLDNLKWRYATKKMNGQSIPEDKLDYILEAARLAPSSSGLQPYKVIVISDRALLEKIKPIAYGQEQITDCSHLLIWIAWDGYSDERISNVFNEMMDLRNLPHDTMDAYRQKVLELYEHEGKEWQAHHAAKQSYISFGMAIATAAEQKVDATPMEGFDSEKLDELLKLREIGYKSTVILPLGYRDADNDWLINMKKYRKSKEQFVLEMSVEDAADINVSEKFNLNDLATK</sequence>
<dbReference type="InterPro" id="IPR000415">
    <property type="entry name" value="Nitroreductase-like"/>
</dbReference>
<dbReference type="EMBL" id="SOAG01000016">
    <property type="protein sequence ID" value="TDS57210.1"/>
    <property type="molecule type" value="Genomic_DNA"/>
</dbReference>
<dbReference type="SUPFAM" id="SSF55469">
    <property type="entry name" value="FMN-dependent nitroreductase-like"/>
    <property type="match status" value="1"/>
</dbReference>
<evidence type="ECO:0000256" key="3">
    <source>
        <dbReference type="ARBA" id="ARBA00022630"/>
    </source>
</evidence>
<protein>
    <submittedName>
        <fullName evidence="8">Nitroreductase</fullName>
    </submittedName>
</protein>
<evidence type="ECO:0000256" key="1">
    <source>
        <dbReference type="ARBA" id="ARBA00001917"/>
    </source>
</evidence>
<organism evidence="8 9">
    <name type="scientific">Myroides indicus</name>
    <dbReference type="NCBI Taxonomy" id="1323422"/>
    <lineage>
        <taxon>Bacteria</taxon>
        <taxon>Pseudomonadati</taxon>
        <taxon>Bacteroidota</taxon>
        <taxon>Flavobacteriia</taxon>
        <taxon>Flavobacteriales</taxon>
        <taxon>Flavobacteriaceae</taxon>
        <taxon>Myroides</taxon>
    </lineage>
</organism>
<dbReference type="RefSeq" id="WP_133712782.1">
    <property type="nucleotide sequence ID" value="NZ_SOAG01000016.1"/>
</dbReference>
<evidence type="ECO:0000256" key="5">
    <source>
        <dbReference type="ARBA" id="ARBA00022857"/>
    </source>
</evidence>
<comment type="similarity">
    <text evidence="2">Belongs to the nitroreductase family.</text>
</comment>
<evidence type="ECO:0000259" key="7">
    <source>
        <dbReference type="Pfam" id="PF00881"/>
    </source>
</evidence>
<dbReference type="InterPro" id="IPR029479">
    <property type="entry name" value="Nitroreductase"/>
</dbReference>
<reference evidence="8 9" key="1">
    <citation type="submission" date="2019-03" db="EMBL/GenBank/DDBJ databases">
        <title>Genomic Encyclopedia of Archaeal and Bacterial Type Strains, Phase II (KMG-II): from individual species to whole genera.</title>
        <authorList>
            <person name="Goeker M."/>
        </authorList>
    </citation>
    <scope>NUCLEOTIDE SEQUENCE [LARGE SCALE GENOMIC DNA]</scope>
    <source>
        <strain evidence="8 9">DSM 28213</strain>
    </source>
</reference>
<dbReference type="AlphaFoldDB" id="A0A4R7EXT7"/>
<gene>
    <name evidence="8" type="ORF">C8P70_11622</name>
</gene>
<dbReference type="Pfam" id="PF00881">
    <property type="entry name" value="Nitroreductase"/>
    <property type="match status" value="1"/>
</dbReference>
<comment type="caution">
    <text evidence="8">The sequence shown here is derived from an EMBL/GenBank/DDBJ whole genome shotgun (WGS) entry which is preliminary data.</text>
</comment>
<evidence type="ECO:0000313" key="8">
    <source>
        <dbReference type="EMBL" id="TDS57210.1"/>
    </source>
</evidence>
<evidence type="ECO:0000256" key="6">
    <source>
        <dbReference type="ARBA" id="ARBA00023002"/>
    </source>
</evidence>
<evidence type="ECO:0000256" key="2">
    <source>
        <dbReference type="ARBA" id="ARBA00007118"/>
    </source>
</evidence>
<dbReference type="OrthoDB" id="9809288at2"/>
<evidence type="ECO:0000256" key="4">
    <source>
        <dbReference type="ARBA" id="ARBA00022643"/>
    </source>
</evidence>
<dbReference type="Gene3D" id="3.40.109.10">
    <property type="entry name" value="NADH Oxidase"/>
    <property type="match status" value="1"/>
</dbReference>
<dbReference type="Proteomes" id="UP000295215">
    <property type="component" value="Unassembled WGS sequence"/>
</dbReference>